<name>A0A455VQY0_9GAMM</name>
<keyword evidence="1" id="KW-1133">Transmembrane helix</keyword>
<feature type="signal peptide" evidence="2">
    <location>
        <begin position="1"/>
        <end position="28"/>
    </location>
</feature>
<dbReference type="RefSeq" id="WP_149591015.1">
    <property type="nucleotide sequence ID" value="NZ_AP019532.1"/>
</dbReference>
<dbReference type="AlphaFoldDB" id="A0A455VQY0"/>
<gene>
    <name evidence="3" type="primary">virB2</name>
    <name evidence="3" type="ORF">SSYIS1_40700</name>
</gene>
<dbReference type="EMBL" id="AP019532">
    <property type="protein sequence ID" value="BBI93066.1"/>
    <property type="molecule type" value="Genomic_DNA"/>
</dbReference>
<keyword evidence="1" id="KW-0812">Transmembrane</keyword>
<geneLocation type="plasmid" evidence="4">
    <name>pssyis1 dna</name>
</geneLocation>
<proteinExistence type="predicted"/>
<feature type="chain" id="PRO_5019803897" description="TriB conjugal transfer protein" evidence="2">
    <location>
        <begin position="29"/>
        <end position="95"/>
    </location>
</feature>
<dbReference type="InterPro" id="IPR007039">
    <property type="entry name" value="TrbC/VirB2"/>
</dbReference>
<evidence type="ECO:0000313" key="4">
    <source>
        <dbReference type="Proteomes" id="UP000324392"/>
    </source>
</evidence>
<keyword evidence="1" id="KW-0472">Membrane</keyword>
<keyword evidence="2" id="KW-0732">Signal</keyword>
<keyword evidence="3" id="KW-0614">Plasmid</keyword>
<reference evidence="3 4" key="1">
    <citation type="submission" date="2019-03" db="EMBL/GenBank/DDBJ databases">
        <title>The genome sequence of Candidatus Serratia symbiotica strain IS.</title>
        <authorList>
            <person name="Nikoh N."/>
            <person name="Koga R."/>
            <person name="Oshima K."/>
            <person name="Hattori M."/>
            <person name="Fukatsu T."/>
        </authorList>
    </citation>
    <scope>NUCLEOTIDE SEQUENCE [LARGE SCALE GENOMIC DNA]</scope>
    <source>
        <strain evidence="3 4">IS</strain>
        <plasmid evidence="4">pssyis1 dna</plasmid>
    </source>
</reference>
<organism evidence="3 4">
    <name type="scientific">Serratia symbiotica</name>
    <dbReference type="NCBI Taxonomy" id="138074"/>
    <lineage>
        <taxon>Bacteria</taxon>
        <taxon>Pseudomonadati</taxon>
        <taxon>Pseudomonadota</taxon>
        <taxon>Gammaproteobacteria</taxon>
        <taxon>Enterobacterales</taxon>
        <taxon>Yersiniaceae</taxon>
        <taxon>Serratia</taxon>
    </lineage>
</organism>
<evidence type="ECO:0000256" key="2">
    <source>
        <dbReference type="SAM" id="SignalP"/>
    </source>
</evidence>
<evidence type="ECO:0008006" key="5">
    <source>
        <dbReference type="Google" id="ProtNLM"/>
    </source>
</evidence>
<dbReference type="Proteomes" id="UP000324392">
    <property type="component" value="Plasmid pSsyis1"/>
</dbReference>
<feature type="transmembrane region" description="Helical" evidence="1">
    <location>
        <begin position="38"/>
        <end position="62"/>
    </location>
</feature>
<feature type="transmembrane region" description="Helical" evidence="1">
    <location>
        <begin position="74"/>
        <end position="94"/>
    </location>
</feature>
<sequence length="95" mass="10418">MKRKNFINRPVQAAMCLLCYLFAVPAFSAGFEPVNKLLKALIVGMHSISIATATLAGLWVAFKVLWRKEALAEMSNVIIGACIIVGISEFVTYIL</sequence>
<dbReference type="Pfam" id="PF04956">
    <property type="entry name" value="TrbC"/>
    <property type="match status" value="1"/>
</dbReference>
<protein>
    <recommendedName>
        <fullName evidence="5">TriB conjugal transfer protein</fullName>
    </recommendedName>
</protein>
<evidence type="ECO:0000256" key="1">
    <source>
        <dbReference type="SAM" id="Phobius"/>
    </source>
</evidence>
<evidence type="ECO:0000313" key="3">
    <source>
        <dbReference type="EMBL" id="BBI93066.1"/>
    </source>
</evidence>
<accession>A0A455VQY0</accession>